<accession>A0A2P2QZN7</accession>
<evidence type="ECO:0000313" key="1">
    <source>
        <dbReference type="EMBL" id="MBX72452.1"/>
    </source>
</evidence>
<sequence length="26" mass="3020">MESYAVLSLIFTNRIFLQLEPMTTNS</sequence>
<dbReference type="AlphaFoldDB" id="A0A2P2QZN7"/>
<reference evidence="1" key="1">
    <citation type="submission" date="2018-02" db="EMBL/GenBank/DDBJ databases">
        <title>Rhizophora mucronata_Transcriptome.</title>
        <authorList>
            <person name="Meera S.P."/>
            <person name="Sreeshan A."/>
            <person name="Augustine A."/>
        </authorList>
    </citation>
    <scope>NUCLEOTIDE SEQUENCE</scope>
    <source>
        <tissue evidence="1">Leaf</tissue>
    </source>
</reference>
<dbReference type="EMBL" id="GGEC01091968">
    <property type="protein sequence ID" value="MBX72452.1"/>
    <property type="molecule type" value="Transcribed_RNA"/>
</dbReference>
<proteinExistence type="predicted"/>
<organism evidence="1">
    <name type="scientific">Rhizophora mucronata</name>
    <name type="common">Asiatic mangrove</name>
    <dbReference type="NCBI Taxonomy" id="61149"/>
    <lineage>
        <taxon>Eukaryota</taxon>
        <taxon>Viridiplantae</taxon>
        <taxon>Streptophyta</taxon>
        <taxon>Embryophyta</taxon>
        <taxon>Tracheophyta</taxon>
        <taxon>Spermatophyta</taxon>
        <taxon>Magnoliopsida</taxon>
        <taxon>eudicotyledons</taxon>
        <taxon>Gunneridae</taxon>
        <taxon>Pentapetalae</taxon>
        <taxon>rosids</taxon>
        <taxon>fabids</taxon>
        <taxon>Malpighiales</taxon>
        <taxon>Rhizophoraceae</taxon>
        <taxon>Rhizophora</taxon>
    </lineage>
</organism>
<name>A0A2P2QZN7_RHIMU</name>
<protein>
    <submittedName>
        <fullName evidence="1">Uncharacterized protein</fullName>
    </submittedName>
</protein>